<evidence type="ECO:0000313" key="3">
    <source>
        <dbReference type="Proteomes" id="UP000054988"/>
    </source>
</evidence>
<name>A0A0W0EYE8_MONRR</name>
<evidence type="ECO:0000313" key="2">
    <source>
        <dbReference type="EMBL" id="KTB28962.1"/>
    </source>
</evidence>
<feature type="region of interest" description="Disordered" evidence="1">
    <location>
        <begin position="80"/>
        <end position="111"/>
    </location>
</feature>
<dbReference type="Proteomes" id="UP000054988">
    <property type="component" value="Unassembled WGS sequence"/>
</dbReference>
<dbReference type="EMBL" id="LATX01002457">
    <property type="protein sequence ID" value="KTB28962.1"/>
    <property type="molecule type" value="Genomic_DNA"/>
</dbReference>
<organism evidence="2 3">
    <name type="scientific">Moniliophthora roreri</name>
    <name type="common">Frosty pod rot fungus</name>
    <name type="synonym">Monilia roreri</name>
    <dbReference type="NCBI Taxonomy" id="221103"/>
    <lineage>
        <taxon>Eukaryota</taxon>
        <taxon>Fungi</taxon>
        <taxon>Dikarya</taxon>
        <taxon>Basidiomycota</taxon>
        <taxon>Agaricomycotina</taxon>
        <taxon>Agaricomycetes</taxon>
        <taxon>Agaricomycetidae</taxon>
        <taxon>Agaricales</taxon>
        <taxon>Marasmiineae</taxon>
        <taxon>Marasmiaceae</taxon>
        <taxon>Moniliophthora</taxon>
    </lineage>
</organism>
<evidence type="ECO:0000256" key="1">
    <source>
        <dbReference type="SAM" id="MobiDB-lite"/>
    </source>
</evidence>
<comment type="caution">
    <text evidence="2">The sequence shown here is derived from an EMBL/GenBank/DDBJ whole genome shotgun (WGS) entry which is preliminary data.</text>
</comment>
<accession>A0A0W0EYE8</accession>
<gene>
    <name evidence="2" type="ORF">WG66_18406</name>
</gene>
<protein>
    <submittedName>
        <fullName evidence="2">Uncharacterized protein</fullName>
    </submittedName>
</protein>
<sequence>MYFADNREQRHFRDLQERYAHLERRIRSISTAIWLTHSQGLAFEPIRLQDSNLRKRLQAYQDLSILFTTDSSRCGPVVVTGGPTHGSSPSVTLVAGSTRTSTPRDSTTQGPSLMVDPRILMERIIPSSRSLTQLVESGSAAVTPMTHFSDVLQALHLSSTSTTREDMELIHQFFLARCWSEFKARIDAAQYLLDFPPSTTIVSLLKAWHPVLRGADSQYGTWVDVGDPFLLNALRGTGIQLYSSGHDGVRRCMFDQDTALIWYRLLCSVLDGLFTITSAYHVDQDPTLLANVAYHIQVLAPLLDSVPVQHLFRTLSFRNHIHPFRKRISYASLINNSSIDHWQMNILSDEQKISDSFRENEGEHITRYLHSILSWYKASTSLFHDSTCLSRQPPIFQVLFISVSVDSPMTMHSPAEVAWRELEKALAAKFDYTLHEVAAFQTNVYSLLRGTPIRTSHGRSSDVITEVFTSIHVHTEAITMAVLKGSAPGSCTPGPVLITQDQLSAEHLVVPFDRLLGFPSPHPLLPKCCYCCSLLYDVLYNPNRALSRVSEDPATDYNVLDVASFVHSGFLVPWTPPPIGYGLSLRALKIVERELCRLLVASLSTQLGIQV</sequence>
<dbReference type="AlphaFoldDB" id="A0A0W0EYE8"/>
<proteinExistence type="predicted"/>
<reference evidence="2 3" key="1">
    <citation type="submission" date="2015-12" db="EMBL/GenBank/DDBJ databases">
        <title>Draft genome sequence of Moniliophthora roreri, the causal agent of frosty pod rot of cacao.</title>
        <authorList>
            <person name="Aime M.C."/>
            <person name="Diaz-Valderrama J.R."/>
            <person name="Kijpornyongpan T."/>
            <person name="Phillips-Mora W."/>
        </authorList>
    </citation>
    <scope>NUCLEOTIDE SEQUENCE [LARGE SCALE GENOMIC DNA]</scope>
    <source>
        <strain evidence="2 3">MCA 2952</strain>
    </source>
</reference>
<feature type="compositionally biased region" description="Low complexity" evidence="1">
    <location>
        <begin position="97"/>
        <end position="108"/>
    </location>
</feature>